<dbReference type="Pfam" id="PF00595">
    <property type="entry name" value="PDZ"/>
    <property type="match status" value="1"/>
</dbReference>
<dbReference type="CDD" id="cd00136">
    <property type="entry name" value="PDZ_canonical"/>
    <property type="match status" value="1"/>
</dbReference>
<dbReference type="InterPro" id="IPR036034">
    <property type="entry name" value="PDZ_sf"/>
</dbReference>
<dbReference type="SMART" id="SM00228">
    <property type="entry name" value="PDZ"/>
    <property type="match status" value="1"/>
</dbReference>
<evidence type="ECO:0000259" key="2">
    <source>
        <dbReference type="PROSITE" id="PS50106"/>
    </source>
</evidence>
<feature type="region of interest" description="Disordered" evidence="1">
    <location>
        <begin position="1"/>
        <end position="21"/>
    </location>
</feature>
<dbReference type="AlphaFoldDB" id="A0A914UQH7"/>
<dbReference type="PROSITE" id="PS50106">
    <property type="entry name" value="PDZ"/>
    <property type="match status" value="1"/>
</dbReference>
<accession>A0A914UQH7</accession>
<dbReference type="InterPro" id="IPR001478">
    <property type="entry name" value="PDZ"/>
</dbReference>
<dbReference type="Gene3D" id="2.30.42.10">
    <property type="match status" value="1"/>
</dbReference>
<keyword evidence="3" id="KW-1185">Reference proteome</keyword>
<name>A0A914UQH7_9BILA</name>
<evidence type="ECO:0000313" key="3">
    <source>
        <dbReference type="Proteomes" id="UP000887566"/>
    </source>
</evidence>
<sequence length="279" mass="30222">MTDGRHMRASSTGDGEAVVRRRHSAEIAAEDVDRARRLCAEETIMTFQRTRTVLLERRAADERLGLGIAVETDEGDLRVLSVHVQQVDNGTPAEQCGLRQGERIDSVDGVQLTSCTRVQCLELFKNAPLRMQLGVSSVDYGVAQNADVDIDTTDAQAATTVVNLPSITGKKGRRLFSAFASSYVLRRLRSPAGAPIIGACGGFGTETREAVYVRGGRFGLGVDRHVTADARHCCHAMPPPIWSIGPRVSPLEFAFFWSSETAAACSPLATGQPLSLLYY</sequence>
<evidence type="ECO:0000256" key="1">
    <source>
        <dbReference type="SAM" id="MobiDB-lite"/>
    </source>
</evidence>
<feature type="domain" description="PDZ" evidence="2">
    <location>
        <begin position="52"/>
        <end position="139"/>
    </location>
</feature>
<dbReference type="SUPFAM" id="SSF50156">
    <property type="entry name" value="PDZ domain-like"/>
    <property type="match status" value="1"/>
</dbReference>
<protein>
    <submittedName>
        <fullName evidence="4">PDZ domain-containing protein</fullName>
    </submittedName>
</protein>
<reference evidence="4" key="1">
    <citation type="submission" date="2022-11" db="UniProtKB">
        <authorList>
            <consortium name="WormBaseParasite"/>
        </authorList>
    </citation>
    <scope>IDENTIFICATION</scope>
</reference>
<evidence type="ECO:0000313" key="4">
    <source>
        <dbReference type="WBParaSite" id="PSAMB.scaffold11728size3164.g34382.t1"/>
    </source>
</evidence>
<organism evidence="3 4">
    <name type="scientific">Plectus sambesii</name>
    <dbReference type="NCBI Taxonomy" id="2011161"/>
    <lineage>
        <taxon>Eukaryota</taxon>
        <taxon>Metazoa</taxon>
        <taxon>Ecdysozoa</taxon>
        <taxon>Nematoda</taxon>
        <taxon>Chromadorea</taxon>
        <taxon>Plectida</taxon>
        <taxon>Plectina</taxon>
        <taxon>Plectoidea</taxon>
        <taxon>Plectidae</taxon>
        <taxon>Plectus</taxon>
    </lineage>
</organism>
<proteinExistence type="predicted"/>
<dbReference type="Proteomes" id="UP000887566">
    <property type="component" value="Unplaced"/>
</dbReference>
<dbReference type="WBParaSite" id="PSAMB.scaffold11728size3164.g34382.t1">
    <property type="protein sequence ID" value="PSAMB.scaffold11728size3164.g34382.t1"/>
    <property type="gene ID" value="PSAMB.scaffold11728size3164.g34382"/>
</dbReference>